<accession>A0A6J4HE45</accession>
<evidence type="ECO:0000313" key="2">
    <source>
        <dbReference type="EMBL" id="CAA9219045.1"/>
    </source>
</evidence>
<name>A0A6J4HE45_9ACTN</name>
<sequence length="262" mass="29219">MLGGGNLTRVVRIGSTVRRTAGAWTPMVHELLDHLRGTDFDLAPEALGIDEQGREVLSYLPGDTVADRPWPRWLWHDDLLVQAAEALARYHRAVAGYRPAVVSSRLGTTVLGAGDVVCHNDFAPYNCTFSAGRLTGVFDWDLVCAAPPLHDLAQLVWQWLPLHAPCEELAWRTPEGTARRLRLLLHAYGTDDTCRLDDAGRFVEAVIDRVEATRTGILQRAADGEEVFRRLEREGHTEDMARAVDFIRSIRPTLEGAVLRPR</sequence>
<dbReference type="SUPFAM" id="SSF56112">
    <property type="entry name" value="Protein kinase-like (PK-like)"/>
    <property type="match status" value="1"/>
</dbReference>
<proteinExistence type="predicted"/>
<dbReference type="InterPro" id="IPR002575">
    <property type="entry name" value="Aminoglycoside_PTrfase"/>
</dbReference>
<reference evidence="2" key="1">
    <citation type="submission" date="2020-02" db="EMBL/GenBank/DDBJ databases">
        <authorList>
            <person name="Meier V. D."/>
        </authorList>
    </citation>
    <scope>NUCLEOTIDE SEQUENCE</scope>
    <source>
        <strain evidence="2">AVDCRST_MAG20</strain>
    </source>
</reference>
<dbReference type="Pfam" id="PF01636">
    <property type="entry name" value="APH"/>
    <property type="match status" value="1"/>
</dbReference>
<organism evidence="2">
    <name type="scientific">uncultured Acidimicrobiales bacterium</name>
    <dbReference type="NCBI Taxonomy" id="310071"/>
    <lineage>
        <taxon>Bacteria</taxon>
        <taxon>Bacillati</taxon>
        <taxon>Actinomycetota</taxon>
        <taxon>Acidimicrobiia</taxon>
        <taxon>Acidimicrobiales</taxon>
        <taxon>environmental samples</taxon>
    </lineage>
</organism>
<evidence type="ECO:0000259" key="1">
    <source>
        <dbReference type="Pfam" id="PF01636"/>
    </source>
</evidence>
<dbReference type="AlphaFoldDB" id="A0A6J4HE45"/>
<protein>
    <recommendedName>
        <fullName evidence="1">Aminoglycoside phosphotransferase domain-containing protein</fullName>
    </recommendedName>
</protein>
<dbReference type="EMBL" id="CADCSY010000024">
    <property type="protein sequence ID" value="CAA9219045.1"/>
    <property type="molecule type" value="Genomic_DNA"/>
</dbReference>
<feature type="domain" description="Aminoglycoside phosphotransferase" evidence="1">
    <location>
        <begin position="116"/>
        <end position="159"/>
    </location>
</feature>
<gene>
    <name evidence="2" type="ORF">AVDCRST_MAG20-579</name>
</gene>
<dbReference type="InterPro" id="IPR011009">
    <property type="entry name" value="Kinase-like_dom_sf"/>
</dbReference>
<dbReference type="Gene3D" id="3.90.1200.10">
    <property type="match status" value="1"/>
</dbReference>